<protein>
    <submittedName>
        <fullName evidence="1">Uncharacterized protein</fullName>
    </submittedName>
</protein>
<reference evidence="1" key="1">
    <citation type="submission" date="2023-01" db="EMBL/GenBank/DDBJ databases">
        <title>Human gut microbiome strain richness.</title>
        <authorList>
            <person name="Chen-Liaw A."/>
        </authorList>
    </citation>
    <scope>NUCLEOTIDE SEQUENCE</scope>
    <source>
        <strain evidence="1">1001283st1_B9_1001283B150217_161031</strain>
    </source>
</reference>
<comment type="caution">
    <text evidence="1">The sequence shown here is derived from an EMBL/GenBank/DDBJ whole genome shotgun (WGS) entry which is preliminary data.</text>
</comment>
<dbReference type="RefSeq" id="WP_037620251.1">
    <property type="nucleotide sequence ID" value="NZ_JADMUM010000236.1"/>
</dbReference>
<evidence type="ECO:0000313" key="1">
    <source>
        <dbReference type="EMBL" id="MDB8606317.1"/>
    </source>
</evidence>
<dbReference type="InterPro" id="IPR029039">
    <property type="entry name" value="Flavoprotein-like_sf"/>
</dbReference>
<dbReference type="Gene3D" id="3.40.50.360">
    <property type="match status" value="1"/>
</dbReference>
<dbReference type="AlphaFoldDB" id="A0AB35IVW3"/>
<name>A0AB35IVW3_STRSL</name>
<proteinExistence type="predicted"/>
<accession>A0AB35IVW3</accession>
<evidence type="ECO:0000313" key="2">
    <source>
        <dbReference type="Proteomes" id="UP001212483"/>
    </source>
</evidence>
<dbReference type="EMBL" id="JAQMJO010000006">
    <property type="protein sequence ID" value="MDB8606317.1"/>
    <property type="molecule type" value="Genomic_DNA"/>
</dbReference>
<organism evidence="1 2">
    <name type="scientific">Streptococcus salivarius</name>
    <dbReference type="NCBI Taxonomy" id="1304"/>
    <lineage>
        <taxon>Bacteria</taxon>
        <taxon>Bacillati</taxon>
        <taxon>Bacillota</taxon>
        <taxon>Bacilli</taxon>
        <taxon>Lactobacillales</taxon>
        <taxon>Streptococcaceae</taxon>
        <taxon>Streptococcus</taxon>
    </lineage>
</organism>
<sequence length="50" mass="5668">MKTTIFTFHPQLKTGSRINKELATAAAGAGYDVRDMYQLYPNFDIDVKTE</sequence>
<gene>
    <name evidence="1" type="ORF">PNU22_07485</name>
</gene>
<dbReference type="Proteomes" id="UP001212483">
    <property type="component" value="Unassembled WGS sequence"/>
</dbReference>